<dbReference type="PANTHER" id="PTHR48100">
    <property type="entry name" value="BROAD-SPECIFICITY PHOSPHATASE YOR283W-RELATED"/>
    <property type="match status" value="1"/>
</dbReference>
<accession>A0ABW4W3Z7</accession>
<name>A0ABW4W3Z7_9BACI</name>
<comment type="caution">
    <text evidence="1">The sequence shown here is derived from an EMBL/GenBank/DDBJ whole genome shotgun (WGS) entry which is preliminary data.</text>
</comment>
<dbReference type="CDD" id="cd07067">
    <property type="entry name" value="HP_PGM_like"/>
    <property type="match status" value="1"/>
</dbReference>
<dbReference type="EMBL" id="JBHUHQ010000019">
    <property type="protein sequence ID" value="MFD2045463.1"/>
    <property type="molecule type" value="Genomic_DNA"/>
</dbReference>
<proteinExistence type="predicted"/>
<dbReference type="InterPro" id="IPR050275">
    <property type="entry name" value="PGM_Phosphatase"/>
</dbReference>
<evidence type="ECO:0000313" key="1">
    <source>
        <dbReference type="EMBL" id="MFD2045463.1"/>
    </source>
</evidence>
<dbReference type="Pfam" id="PF00300">
    <property type="entry name" value="His_Phos_1"/>
    <property type="match status" value="1"/>
</dbReference>
<dbReference type="Proteomes" id="UP001597383">
    <property type="component" value="Unassembled WGS sequence"/>
</dbReference>
<dbReference type="InterPro" id="IPR013078">
    <property type="entry name" value="His_Pase_superF_clade-1"/>
</dbReference>
<dbReference type="PANTHER" id="PTHR48100:SF1">
    <property type="entry name" value="HISTIDINE PHOSPHATASE FAMILY PROTEIN-RELATED"/>
    <property type="match status" value="1"/>
</dbReference>
<organism evidence="1 2">
    <name type="scientific">Ornithinibacillus salinisoli</name>
    <dbReference type="NCBI Taxonomy" id="1848459"/>
    <lineage>
        <taxon>Bacteria</taxon>
        <taxon>Bacillati</taxon>
        <taxon>Bacillota</taxon>
        <taxon>Bacilli</taxon>
        <taxon>Bacillales</taxon>
        <taxon>Bacillaceae</taxon>
        <taxon>Ornithinibacillus</taxon>
    </lineage>
</organism>
<dbReference type="Gene3D" id="3.40.50.1240">
    <property type="entry name" value="Phosphoglycerate mutase-like"/>
    <property type="match status" value="1"/>
</dbReference>
<protein>
    <submittedName>
        <fullName evidence="1">Histidine phosphatase family protein</fullName>
    </submittedName>
</protein>
<dbReference type="InterPro" id="IPR029033">
    <property type="entry name" value="His_PPase_superfam"/>
</dbReference>
<dbReference type="SUPFAM" id="SSF53254">
    <property type="entry name" value="Phosphoglycerate mutase-like"/>
    <property type="match status" value="1"/>
</dbReference>
<dbReference type="SMART" id="SM00855">
    <property type="entry name" value="PGAM"/>
    <property type="match status" value="1"/>
</dbReference>
<keyword evidence="2" id="KW-1185">Reference proteome</keyword>
<sequence>MKRIYIVRHCKAEGQPAEASLTEEGQTQALELCHFFSSVKIDRIVSSPFQRAIQTIQPLANQSHLEVELDNRLKERVLSNQNLPDWMEKLQTTYEDVHVKFAGGESSQEAMNRIVEVVLEIFNSGSENTVMVTHGNIMSLLLKHFDNEFEFEDWKKLSNPDVYVLKCENFRVKYERIWK</sequence>
<gene>
    <name evidence="1" type="ORF">ACFSJF_14385</name>
</gene>
<dbReference type="PIRSF" id="PIRSF000709">
    <property type="entry name" value="6PFK_2-Ptase"/>
    <property type="match status" value="1"/>
</dbReference>
<reference evidence="2" key="1">
    <citation type="journal article" date="2019" name="Int. J. Syst. Evol. Microbiol.">
        <title>The Global Catalogue of Microorganisms (GCM) 10K type strain sequencing project: providing services to taxonomists for standard genome sequencing and annotation.</title>
        <authorList>
            <consortium name="The Broad Institute Genomics Platform"/>
            <consortium name="The Broad Institute Genome Sequencing Center for Infectious Disease"/>
            <person name="Wu L."/>
            <person name="Ma J."/>
        </authorList>
    </citation>
    <scope>NUCLEOTIDE SEQUENCE [LARGE SCALE GENOMIC DNA]</scope>
    <source>
        <strain evidence="2">R28</strain>
    </source>
</reference>
<evidence type="ECO:0000313" key="2">
    <source>
        <dbReference type="Proteomes" id="UP001597383"/>
    </source>
</evidence>
<dbReference type="RefSeq" id="WP_377558103.1">
    <property type="nucleotide sequence ID" value="NZ_JBHUHQ010000019.1"/>
</dbReference>